<evidence type="ECO:0000313" key="1">
    <source>
        <dbReference type="EMBL" id="GKS81469.1"/>
    </source>
</evidence>
<proteinExistence type="predicted"/>
<reference evidence="1" key="1">
    <citation type="journal article" date="2022" name="Int. J. Syst. Evol. Microbiol.">
        <title>A novel species of lactic acid bacteria, Ligilactobacillus pabuli sp. nov., isolated from alfalfa silage.</title>
        <authorList>
            <person name="Tohno M."/>
            <person name="Tanizawa Y."/>
            <person name="Sawada H."/>
            <person name="Sakamoto M."/>
            <person name="Ohkuma M."/>
            <person name="Kobayashi H."/>
        </authorList>
    </citation>
    <scope>NUCLEOTIDE SEQUENCE</scope>
    <source>
        <strain evidence="1">AF129</strain>
    </source>
</reference>
<dbReference type="Proteomes" id="UP001055149">
    <property type="component" value="Unassembled WGS sequence"/>
</dbReference>
<organism evidence="1 2">
    <name type="scientific">Ligilactobacillus pabuli</name>
    <dbReference type="NCBI Taxonomy" id="2886039"/>
    <lineage>
        <taxon>Bacteria</taxon>
        <taxon>Bacillati</taxon>
        <taxon>Bacillota</taxon>
        <taxon>Bacilli</taxon>
        <taxon>Lactobacillales</taxon>
        <taxon>Lactobacillaceae</taxon>
        <taxon>Ligilactobacillus</taxon>
    </lineage>
</organism>
<comment type="caution">
    <text evidence="1">The sequence shown here is derived from an EMBL/GenBank/DDBJ whole genome shotgun (WGS) entry which is preliminary data.</text>
</comment>
<accession>A0ABQ5JHK1</accession>
<dbReference type="RefSeq" id="WP_244055214.1">
    <property type="nucleotide sequence ID" value="NZ_BQXH01000009.1"/>
</dbReference>
<evidence type="ECO:0000313" key="2">
    <source>
        <dbReference type="Proteomes" id="UP001055149"/>
    </source>
</evidence>
<gene>
    <name evidence="1" type="ORF">LPAF129_11550</name>
</gene>
<sequence>MKNGEAGERDKVRALKKLLSLPPTNKHFWDIVDSEAQVSLFVYDLDFVFTCVNDLAGLGSTFNVTYPADLAQVSKENFVEIAITKLPDEILAWLL</sequence>
<name>A0ABQ5JHK1_9LACO</name>
<dbReference type="EMBL" id="BQXH01000009">
    <property type="protein sequence ID" value="GKS81469.1"/>
    <property type="molecule type" value="Genomic_DNA"/>
</dbReference>
<protein>
    <submittedName>
        <fullName evidence="1">Uncharacterized protein</fullName>
    </submittedName>
</protein>
<keyword evidence="2" id="KW-1185">Reference proteome</keyword>